<dbReference type="GO" id="GO:0003677">
    <property type="term" value="F:DNA binding"/>
    <property type="evidence" value="ECO:0007669"/>
    <property type="project" value="InterPro"/>
</dbReference>
<feature type="compositionally biased region" description="Polar residues" evidence="4">
    <location>
        <begin position="9"/>
        <end position="39"/>
    </location>
</feature>
<dbReference type="PANTHER" id="PTHR23272:SF179">
    <property type="entry name" value="ZINC FINGER BED DOMAIN-CONTAINING PROTEIN RICESLEEPER 2-LIKE ISOFORM X1"/>
    <property type="match status" value="1"/>
</dbReference>
<comment type="caution">
    <text evidence="7">The sequence shown here is derived from an EMBL/GenBank/DDBJ whole genome shotgun (WGS) entry which is preliminary data.</text>
</comment>
<reference evidence="7" key="1">
    <citation type="submission" date="2019-09" db="EMBL/GenBank/DDBJ databases">
        <title>Draft genome information of white flower Hibiscus syriacus.</title>
        <authorList>
            <person name="Kim Y.-M."/>
        </authorList>
    </citation>
    <scope>NUCLEOTIDE SEQUENCE [LARGE SCALE GENOMIC DNA]</scope>
    <source>
        <strain evidence="7">YM2019G1</strain>
    </source>
</reference>
<dbReference type="SMART" id="SM00614">
    <property type="entry name" value="ZnF_BED"/>
    <property type="match status" value="1"/>
</dbReference>
<keyword evidence="1" id="KW-0479">Metal-binding</keyword>
<feature type="domain" description="hAT-like transposase RNase-H fold" evidence="6">
    <location>
        <begin position="142"/>
        <end position="241"/>
    </location>
</feature>
<protein>
    <recommendedName>
        <fullName evidence="9">BED-type domain-containing protein</fullName>
    </recommendedName>
</protein>
<evidence type="ECO:0000256" key="3">
    <source>
        <dbReference type="ARBA" id="ARBA00022833"/>
    </source>
</evidence>
<organism evidence="7 8">
    <name type="scientific">Hibiscus syriacus</name>
    <name type="common">Rose of Sharon</name>
    <dbReference type="NCBI Taxonomy" id="106335"/>
    <lineage>
        <taxon>Eukaryota</taxon>
        <taxon>Viridiplantae</taxon>
        <taxon>Streptophyta</taxon>
        <taxon>Embryophyta</taxon>
        <taxon>Tracheophyta</taxon>
        <taxon>Spermatophyta</taxon>
        <taxon>Magnoliopsida</taxon>
        <taxon>eudicotyledons</taxon>
        <taxon>Gunneridae</taxon>
        <taxon>Pentapetalae</taxon>
        <taxon>rosids</taxon>
        <taxon>malvids</taxon>
        <taxon>Malvales</taxon>
        <taxon>Malvaceae</taxon>
        <taxon>Malvoideae</taxon>
        <taxon>Hibiscus</taxon>
    </lineage>
</organism>
<feature type="domain" description="BED-type" evidence="5">
    <location>
        <begin position="66"/>
        <end position="92"/>
    </location>
</feature>
<evidence type="ECO:0000256" key="4">
    <source>
        <dbReference type="SAM" id="MobiDB-lite"/>
    </source>
</evidence>
<feature type="region of interest" description="Disordered" evidence="4">
    <location>
        <begin position="1"/>
        <end position="55"/>
    </location>
</feature>
<dbReference type="Proteomes" id="UP000436088">
    <property type="component" value="Unassembled WGS sequence"/>
</dbReference>
<dbReference type="Pfam" id="PF02892">
    <property type="entry name" value="zf-BED"/>
    <property type="match status" value="1"/>
</dbReference>
<dbReference type="GO" id="GO:0008270">
    <property type="term" value="F:zinc ion binding"/>
    <property type="evidence" value="ECO:0007669"/>
    <property type="project" value="UniProtKB-KW"/>
</dbReference>
<dbReference type="InterPro" id="IPR025525">
    <property type="entry name" value="hAT-like_transposase_RNase-H"/>
</dbReference>
<evidence type="ECO:0000256" key="1">
    <source>
        <dbReference type="ARBA" id="ARBA00022723"/>
    </source>
</evidence>
<evidence type="ECO:0000259" key="6">
    <source>
        <dbReference type="Pfam" id="PF14372"/>
    </source>
</evidence>
<keyword evidence="8" id="KW-1185">Reference proteome</keyword>
<dbReference type="AlphaFoldDB" id="A0A6A2WNG7"/>
<keyword evidence="2" id="KW-0863">Zinc-finger</keyword>
<proteinExistence type="predicted"/>
<evidence type="ECO:0000313" key="7">
    <source>
        <dbReference type="EMBL" id="KAE8657275.1"/>
    </source>
</evidence>
<accession>A0A6A2WNG7</accession>
<dbReference type="PANTHER" id="PTHR23272">
    <property type="entry name" value="BED FINGER-RELATED"/>
    <property type="match status" value="1"/>
</dbReference>
<gene>
    <name evidence="7" type="ORF">F3Y22_tig00116996pilonHSYRG00365</name>
</gene>
<keyword evidence="3" id="KW-0862">Zinc</keyword>
<dbReference type="InterPro" id="IPR012337">
    <property type="entry name" value="RNaseH-like_sf"/>
</dbReference>
<dbReference type="InterPro" id="IPR003656">
    <property type="entry name" value="Znf_BED"/>
</dbReference>
<evidence type="ECO:0000259" key="5">
    <source>
        <dbReference type="Pfam" id="PF02892"/>
    </source>
</evidence>
<evidence type="ECO:0000256" key="2">
    <source>
        <dbReference type="ARBA" id="ARBA00022771"/>
    </source>
</evidence>
<name>A0A6A2WNG7_HIBSY</name>
<evidence type="ECO:0008006" key="9">
    <source>
        <dbReference type="Google" id="ProtNLM"/>
    </source>
</evidence>
<dbReference type="Pfam" id="PF14372">
    <property type="entry name" value="hAT-like_RNase-H"/>
    <property type="match status" value="1"/>
</dbReference>
<dbReference type="SUPFAM" id="SSF53098">
    <property type="entry name" value="Ribonuclease H-like"/>
    <property type="match status" value="1"/>
</dbReference>
<evidence type="ECO:0000313" key="8">
    <source>
        <dbReference type="Proteomes" id="UP000436088"/>
    </source>
</evidence>
<dbReference type="EMBL" id="VEPZ02001761">
    <property type="protein sequence ID" value="KAE8657275.1"/>
    <property type="molecule type" value="Genomic_DNA"/>
</dbReference>
<sequence>MEGQRSIDDNSNAWAQAQSQVKSNNMTQSSPMRNNQGPSISPIEEEQTQIDDINVGTNSRKRKLTSVVWNHFEKVNVNGDDKAECRYCKKKLGANMYKDVFKCLKQREAQYRSLPTDRDWELASSIYGKLQLFYKVTLMFLGTKYPTANVFFPSICEIRIALSKWSEDRDEVIKAMGERMLVKFDKYWSVIHGVMGVAVVLDPRYKFKMMEYALPKIYGFEKSDVEIVKLKVLVSRLFQDYETCNYESSQNRDVDSSRNTSDMEVQVEGGFSTTILHSLKMIIIQIGESSSELSSSKDVGSANVCPKLVNKRNKSNWGSQLFDDGGGVKPFIEWLQNIESKSEE</sequence>